<sequence>MRHAAHKAAGNTAKGNGSNSLLGLFSGSRGTHTRGNVIAMQMAGNNGAVLGLDEAVANKLNELAPMSRRAIREAARAAERRNFIVGSASLAALAGTAATAVAFASPSDDGISFTTADAATTTTQIQAVKGAASRSDVRTPLTGTTDDTASSTVANDSAQQQSDADVQTQQTSNEGSWSLGDADTAIDSKQMSKSLANNENVAKLMDQDSALLPSGFDPNHATGDIGNAYEYSQCTWWVYVRRHELGLPVGSHMGNGNMWANSARALGYWVDNTPRHVGDIMVFRAGQEGSDASYGHVAIVEKINADGSVTTSECGSVMNGKTYSKTYKNVSDFEYIHY</sequence>
<dbReference type="AlphaFoldDB" id="A0A087E0M2"/>
<dbReference type="InterPro" id="IPR038765">
    <property type="entry name" value="Papain-like_cys_pep_sf"/>
</dbReference>
<feature type="domain" description="Peptidase C51" evidence="2">
    <location>
        <begin position="209"/>
        <end position="337"/>
    </location>
</feature>
<feature type="compositionally biased region" description="Polar residues" evidence="1">
    <location>
        <begin position="141"/>
        <end position="152"/>
    </location>
</feature>
<dbReference type="RefSeq" id="WP_034525870.1">
    <property type="nucleotide sequence ID" value="NZ_JGZP01000002.1"/>
</dbReference>
<evidence type="ECO:0000313" key="4">
    <source>
        <dbReference type="Proteomes" id="UP000029004"/>
    </source>
</evidence>
<organism evidence="3 4">
    <name type="scientific">Bifidobacterium stellenboschense</name>
    <dbReference type="NCBI Taxonomy" id="762211"/>
    <lineage>
        <taxon>Bacteria</taxon>
        <taxon>Bacillati</taxon>
        <taxon>Actinomycetota</taxon>
        <taxon>Actinomycetes</taxon>
        <taxon>Bifidobacteriales</taxon>
        <taxon>Bifidobacteriaceae</taxon>
        <taxon>Bifidobacterium</taxon>
    </lineage>
</organism>
<dbReference type="eggNOG" id="COG3942">
    <property type="taxonomic scope" value="Bacteria"/>
</dbReference>
<dbReference type="PROSITE" id="PS50911">
    <property type="entry name" value="CHAP"/>
    <property type="match status" value="1"/>
</dbReference>
<dbReference type="OrthoDB" id="3240061at2"/>
<dbReference type="Proteomes" id="UP000029004">
    <property type="component" value="Unassembled WGS sequence"/>
</dbReference>
<feature type="compositionally biased region" description="Low complexity" evidence="1">
    <location>
        <begin position="153"/>
        <end position="172"/>
    </location>
</feature>
<dbReference type="Pfam" id="PF05257">
    <property type="entry name" value="CHAP"/>
    <property type="match status" value="1"/>
</dbReference>
<keyword evidence="3" id="KW-0378">Hydrolase</keyword>
<dbReference type="EMBL" id="JGZP01000002">
    <property type="protein sequence ID" value="KFJ01323.1"/>
    <property type="molecule type" value="Genomic_DNA"/>
</dbReference>
<accession>A0A087E0M2</accession>
<protein>
    <submittedName>
        <fullName evidence="3">Amidase</fullName>
        <ecNumber evidence="3">3.5.1.28</ecNumber>
    </submittedName>
</protein>
<feature type="region of interest" description="Disordered" evidence="1">
    <location>
        <begin position="129"/>
        <end position="181"/>
    </location>
</feature>
<evidence type="ECO:0000313" key="3">
    <source>
        <dbReference type="EMBL" id="KFJ01323.1"/>
    </source>
</evidence>
<dbReference type="SUPFAM" id="SSF54001">
    <property type="entry name" value="Cysteine proteinases"/>
    <property type="match status" value="1"/>
</dbReference>
<evidence type="ECO:0000259" key="2">
    <source>
        <dbReference type="PROSITE" id="PS50911"/>
    </source>
</evidence>
<reference evidence="3 4" key="1">
    <citation type="submission" date="2014-03" db="EMBL/GenBank/DDBJ databases">
        <title>Genomics of Bifidobacteria.</title>
        <authorList>
            <person name="Ventura M."/>
            <person name="Milani C."/>
            <person name="Lugli G.A."/>
        </authorList>
    </citation>
    <scope>NUCLEOTIDE SEQUENCE [LARGE SCALE GENOMIC DNA]</scope>
    <source>
        <strain evidence="3 4">DSM 23968</strain>
    </source>
</reference>
<dbReference type="EC" id="3.5.1.28" evidence="3"/>
<evidence type="ECO:0000256" key="1">
    <source>
        <dbReference type="SAM" id="MobiDB-lite"/>
    </source>
</evidence>
<dbReference type="STRING" id="762211.BSTEL_1452"/>
<gene>
    <name evidence="3" type="ORF">BSTEL_1452</name>
</gene>
<comment type="caution">
    <text evidence="3">The sequence shown here is derived from an EMBL/GenBank/DDBJ whole genome shotgun (WGS) entry which is preliminary data.</text>
</comment>
<proteinExistence type="predicted"/>
<dbReference type="GO" id="GO:0008745">
    <property type="term" value="F:N-acetylmuramoyl-L-alanine amidase activity"/>
    <property type="evidence" value="ECO:0007669"/>
    <property type="project" value="UniProtKB-EC"/>
</dbReference>
<dbReference type="InterPro" id="IPR007921">
    <property type="entry name" value="CHAP_dom"/>
</dbReference>
<name>A0A087E0M2_9BIFI</name>
<keyword evidence="4" id="KW-1185">Reference proteome</keyword>
<dbReference type="Gene3D" id="3.90.1720.10">
    <property type="entry name" value="endopeptidase domain like (from Nostoc punctiforme)"/>
    <property type="match status" value="1"/>
</dbReference>